<dbReference type="EMBL" id="JADEVO010000012">
    <property type="protein sequence ID" value="MBN3965809.1"/>
    <property type="molecule type" value="Genomic_DNA"/>
</dbReference>
<gene>
    <name evidence="1" type="ORF">IMW75_10960</name>
    <name evidence="2" type="ORF">IMW75_11015</name>
</gene>
<dbReference type="RefSeq" id="WP_205892616.1">
    <property type="nucleotide sequence ID" value="NZ_JADEVO010000012.1"/>
</dbReference>
<sequence>MRTTLQIPDHLIRDATLYAPSRDPLDAVSYVLADYPRVIAEARKMRSRLAEIDRETSDFDQRLQALQDACAAILNL</sequence>
<comment type="caution">
    <text evidence="1">The sequence shown here is derived from an EMBL/GenBank/DDBJ whole genome shotgun (WGS) entry which is preliminary data.</text>
</comment>
<reference evidence="1 3" key="1">
    <citation type="journal article" date="2021" name="Int. J. Syst. Evol. Microbiol.">
        <title>Pseudomonas piscium sp. nov., Pseudomonas pisciculturae sp. nov., Pseudomonas mucoides sp. nov. and Pseudomonas neuropathica sp. nov. isolated from rainbow trout.</title>
        <authorList>
            <person name="Duman M."/>
            <person name="Mulet M."/>
            <person name="Altun S."/>
            <person name="Saticioglu I.B."/>
            <person name="Gomila M."/>
            <person name="Lalucat J."/>
            <person name="Garcia-Valdes E."/>
        </authorList>
    </citation>
    <scope>NUCLEOTIDE SEQUENCE [LARGE SCALE GENOMIC DNA]</scope>
    <source>
        <strain evidence="1 3">LMG 28632</strain>
    </source>
</reference>
<dbReference type="Proteomes" id="UP000772591">
    <property type="component" value="Unassembled WGS sequence"/>
</dbReference>
<dbReference type="EMBL" id="JADEVO010000012">
    <property type="protein sequence ID" value="MBN3965798.1"/>
    <property type="molecule type" value="Genomic_DNA"/>
</dbReference>
<name>A0ABS3AF48_9PSED</name>
<keyword evidence="3" id="KW-1185">Reference proteome</keyword>
<proteinExistence type="predicted"/>
<evidence type="ECO:0000313" key="3">
    <source>
        <dbReference type="Proteomes" id="UP000772591"/>
    </source>
</evidence>
<protein>
    <submittedName>
        <fullName evidence="1">Uncharacterized protein</fullName>
    </submittedName>
</protein>
<evidence type="ECO:0000313" key="2">
    <source>
        <dbReference type="EMBL" id="MBN3965809.1"/>
    </source>
</evidence>
<evidence type="ECO:0000313" key="1">
    <source>
        <dbReference type="EMBL" id="MBN3965798.1"/>
    </source>
</evidence>
<organism evidence="1 3">
    <name type="scientific">Pseudomonas gregormendelii</name>
    <dbReference type="NCBI Taxonomy" id="1628277"/>
    <lineage>
        <taxon>Bacteria</taxon>
        <taxon>Pseudomonadati</taxon>
        <taxon>Pseudomonadota</taxon>
        <taxon>Gammaproteobacteria</taxon>
        <taxon>Pseudomonadales</taxon>
        <taxon>Pseudomonadaceae</taxon>
        <taxon>Pseudomonas</taxon>
    </lineage>
</organism>
<accession>A0ABS3AF48</accession>